<evidence type="ECO:0000259" key="4">
    <source>
        <dbReference type="Pfam" id="PF25917"/>
    </source>
</evidence>
<dbReference type="AlphaFoldDB" id="A0A1G8DLW4"/>
<keyword evidence="3" id="KW-0472">Membrane</keyword>
<evidence type="ECO:0000313" key="6">
    <source>
        <dbReference type="EMBL" id="SDH58638.1"/>
    </source>
</evidence>
<comment type="similarity">
    <text evidence="1">Belongs to the membrane fusion protein (MFP) (TC 8.A.1) family.</text>
</comment>
<proteinExistence type="inferred from homology"/>
<dbReference type="OrthoDB" id="8958519at2"/>
<evidence type="ECO:0000256" key="2">
    <source>
        <dbReference type="SAM" id="Coils"/>
    </source>
</evidence>
<dbReference type="PANTHER" id="PTHR30367">
    <property type="entry name" value="P-HYDROXYBENZOIC ACID EFFLUX PUMP SUBUNIT AAEA-RELATED"/>
    <property type="match status" value="1"/>
</dbReference>
<dbReference type="Proteomes" id="UP000198854">
    <property type="component" value="Unassembled WGS sequence"/>
</dbReference>
<dbReference type="InterPro" id="IPR058625">
    <property type="entry name" value="MdtA-like_BSH"/>
</dbReference>
<organism evidence="6 7">
    <name type="scientific">Vibrio xiamenensis</name>
    <dbReference type="NCBI Taxonomy" id="861298"/>
    <lineage>
        <taxon>Bacteria</taxon>
        <taxon>Pseudomonadati</taxon>
        <taxon>Pseudomonadota</taxon>
        <taxon>Gammaproteobacteria</taxon>
        <taxon>Vibrionales</taxon>
        <taxon>Vibrionaceae</taxon>
        <taxon>Vibrio</taxon>
    </lineage>
</organism>
<evidence type="ECO:0000256" key="3">
    <source>
        <dbReference type="SAM" id="Phobius"/>
    </source>
</evidence>
<dbReference type="Pfam" id="PF25917">
    <property type="entry name" value="BSH_RND"/>
    <property type="match status" value="1"/>
</dbReference>
<dbReference type="EMBL" id="FNDD01000020">
    <property type="protein sequence ID" value="SDH58638.1"/>
    <property type="molecule type" value="Genomic_DNA"/>
</dbReference>
<keyword evidence="3" id="KW-1133">Transmembrane helix</keyword>
<dbReference type="STRING" id="861298.SAMN04488136_12061"/>
<dbReference type="SUPFAM" id="SSF111369">
    <property type="entry name" value="HlyD-like secretion proteins"/>
    <property type="match status" value="1"/>
</dbReference>
<feature type="domain" description="p-hydroxybenzoic acid efflux pump subunit AaeA-like beta-barrel" evidence="5">
    <location>
        <begin position="262"/>
        <end position="327"/>
    </location>
</feature>
<accession>A0A1G8DLW4</accession>
<dbReference type="Pfam" id="PF25963">
    <property type="entry name" value="Beta-barrel_AAEA"/>
    <property type="match status" value="1"/>
</dbReference>
<sequence>MTPDQKFARWIKYSCAIFVIVFAYFLIADLAMPVTPQAMATRVVTKIAPRVSGQITQIYVHNNQAVKKGQVLFEIDPKQYQLAVQKAKLNLETVKQNNAQLDASIAAARADVTASETNLVQKQREAKRLDTLFARKGTSQQLRDDAVSVATSAKANLLASKARLQQLIVSRGDTGEDNINIRVAQNELDQAKLNLSYTKVVAENDGFVTNLQLESGTYTAAGNPLIALVSDKVDVIADFREKSLRHFGAQSKALIAFDSKPGQVFEAEVSSVDAGVSDGQFDANGRLAAPTTSNRWVRDAQRMRMHVNLEQSDISQAMPAGSRASVQLLPDSALFAWMARIQIRLLSYLHYIY</sequence>
<dbReference type="InterPro" id="IPR050393">
    <property type="entry name" value="MFP_Efflux_Pump"/>
</dbReference>
<name>A0A1G8DLW4_9VIBR</name>
<feature type="domain" description="Multidrug resistance protein MdtA-like barrel-sandwich hybrid" evidence="4">
    <location>
        <begin position="46"/>
        <end position="229"/>
    </location>
</feature>
<feature type="coiled-coil region" evidence="2">
    <location>
        <begin position="84"/>
        <end position="111"/>
    </location>
</feature>
<evidence type="ECO:0000259" key="5">
    <source>
        <dbReference type="Pfam" id="PF25963"/>
    </source>
</evidence>
<dbReference type="PANTHER" id="PTHR30367:SF6">
    <property type="entry name" value="SECRETION PROTEIN-RELATED"/>
    <property type="match status" value="1"/>
</dbReference>
<keyword evidence="7" id="KW-1185">Reference proteome</keyword>
<keyword evidence="3" id="KW-0812">Transmembrane</keyword>
<gene>
    <name evidence="6" type="ORF">SAMN04488136_12061</name>
</gene>
<evidence type="ECO:0000313" key="7">
    <source>
        <dbReference type="Proteomes" id="UP000198854"/>
    </source>
</evidence>
<feature type="transmembrane region" description="Helical" evidence="3">
    <location>
        <begin position="12"/>
        <end position="32"/>
    </location>
</feature>
<keyword evidence="2" id="KW-0175">Coiled coil</keyword>
<protein>
    <submittedName>
        <fullName evidence="6">Multidrug resistance efflux pump</fullName>
    </submittedName>
</protein>
<dbReference type="Gene3D" id="2.40.50.100">
    <property type="match status" value="1"/>
</dbReference>
<dbReference type="InterPro" id="IPR058634">
    <property type="entry name" value="AaeA-lik-b-barrel"/>
</dbReference>
<dbReference type="Gene3D" id="2.40.30.170">
    <property type="match status" value="1"/>
</dbReference>
<dbReference type="RefSeq" id="WP_093276094.1">
    <property type="nucleotide sequence ID" value="NZ_FNDD01000020.1"/>
</dbReference>
<reference evidence="6 7" key="1">
    <citation type="submission" date="2016-10" db="EMBL/GenBank/DDBJ databases">
        <authorList>
            <person name="de Groot N.N."/>
        </authorList>
    </citation>
    <scope>NUCLEOTIDE SEQUENCE [LARGE SCALE GENOMIC DNA]</scope>
    <source>
        <strain evidence="6 7">CGMCC 1.10228</strain>
    </source>
</reference>
<evidence type="ECO:0000256" key="1">
    <source>
        <dbReference type="ARBA" id="ARBA00009477"/>
    </source>
</evidence>